<organism evidence="2 3">
    <name type="scientific">Aaosphaeria arxii CBS 175.79</name>
    <dbReference type="NCBI Taxonomy" id="1450172"/>
    <lineage>
        <taxon>Eukaryota</taxon>
        <taxon>Fungi</taxon>
        <taxon>Dikarya</taxon>
        <taxon>Ascomycota</taxon>
        <taxon>Pezizomycotina</taxon>
        <taxon>Dothideomycetes</taxon>
        <taxon>Pleosporomycetidae</taxon>
        <taxon>Pleosporales</taxon>
        <taxon>Pleosporales incertae sedis</taxon>
        <taxon>Aaosphaeria</taxon>
    </lineage>
</organism>
<name>A0A6A5XHV1_9PLEO</name>
<feature type="region of interest" description="Disordered" evidence="1">
    <location>
        <begin position="27"/>
        <end position="94"/>
    </location>
</feature>
<feature type="region of interest" description="Disordered" evidence="1">
    <location>
        <begin position="550"/>
        <end position="572"/>
    </location>
</feature>
<feature type="region of interest" description="Disordered" evidence="1">
    <location>
        <begin position="289"/>
        <end position="318"/>
    </location>
</feature>
<sequence length="587" mass="65576">MATLSIPQLSLDLPSTRMSVNFDNFASSNESSVRPGRLPYTSHLLTRKPLPSHNGKPIRPGYALQPNLTGIEEHREPYPPAPARHDSAHGPSKADKLLHSIHSAYSLSRTDSSASASTSSSKSTVVDSVFSRVPSSTSTRASSPNSFCTPKKSGPYYEPTQLLDLPQSIIEQILSYILPIGYTVTIGPSSDAQRHMFHRYHRPSLDYINLRQILKHPVFVISKQLRSDALDVFYRTCDFSIDLANIYYTKVSSTADENLKRHQRFWNLNTPLAIRESLRRASRLNVRLPVPSTESHGKGRDEDDWMDGSDGKGGGGWIVKSMKKEKEDAAEILKCLETVVRLIMSPSEEDQPPQRLGRSLSLRRKGSTKSRTSSPEMSGEDSKKRSLKKLEVTLVKRNPYTLVLPESLALIRALRSMPVTGYTRYYFELEGQRSLWATKYRSKWRGKEPDGESLLQDLQSLSMAEKQIEPIVTPTEFRFVGVNRSGQLQLSDFAMPKTPITLEKPTRSAKDASDAPLMPSSAVKSILRTPLTIFGRKTHARLDSYTLIMNEGMNGSQPSSKPKSGRAQPPSIDELRMIADGIRNGTY</sequence>
<feature type="compositionally biased region" description="Low complexity" evidence="1">
    <location>
        <begin position="109"/>
        <end position="146"/>
    </location>
</feature>
<evidence type="ECO:0008006" key="4">
    <source>
        <dbReference type="Google" id="ProtNLM"/>
    </source>
</evidence>
<dbReference type="Proteomes" id="UP000799778">
    <property type="component" value="Unassembled WGS sequence"/>
</dbReference>
<feature type="compositionally biased region" description="Basic and acidic residues" evidence="1">
    <location>
        <begin position="71"/>
        <end position="94"/>
    </location>
</feature>
<gene>
    <name evidence="2" type="ORF">BU24DRAFT_494754</name>
</gene>
<keyword evidence="3" id="KW-1185">Reference proteome</keyword>
<evidence type="ECO:0000313" key="3">
    <source>
        <dbReference type="Proteomes" id="UP000799778"/>
    </source>
</evidence>
<reference evidence="2" key="1">
    <citation type="journal article" date="2020" name="Stud. Mycol.">
        <title>101 Dothideomycetes genomes: a test case for predicting lifestyles and emergence of pathogens.</title>
        <authorList>
            <person name="Haridas S."/>
            <person name="Albert R."/>
            <person name="Binder M."/>
            <person name="Bloem J."/>
            <person name="Labutti K."/>
            <person name="Salamov A."/>
            <person name="Andreopoulos B."/>
            <person name="Baker S."/>
            <person name="Barry K."/>
            <person name="Bills G."/>
            <person name="Bluhm B."/>
            <person name="Cannon C."/>
            <person name="Castanera R."/>
            <person name="Culley D."/>
            <person name="Daum C."/>
            <person name="Ezra D."/>
            <person name="Gonzalez J."/>
            <person name="Henrissat B."/>
            <person name="Kuo A."/>
            <person name="Liang C."/>
            <person name="Lipzen A."/>
            <person name="Lutzoni F."/>
            <person name="Magnuson J."/>
            <person name="Mondo S."/>
            <person name="Nolan M."/>
            <person name="Ohm R."/>
            <person name="Pangilinan J."/>
            <person name="Park H.-J."/>
            <person name="Ramirez L."/>
            <person name="Alfaro M."/>
            <person name="Sun H."/>
            <person name="Tritt A."/>
            <person name="Yoshinaga Y."/>
            <person name="Zwiers L.-H."/>
            <person name="Turgeon B."/>
            <person name="Goodwin S."/>
            <person name="Spatafora J."/>
            <person name="Crous P."/>
            <person name="Grigoriev I."/>
        </authorList>
    </citation>
    <scope>NUCLEOTIDE SEQUENCE</scope>
    <source>
        <strain evidence="2">CBS 175.79</strain>
    </source>
</reference>
<evidence type="ECO:0000313" key="2">
    <source>
        <dbReference type="EMBL" id="KAF2012818.1"/>
    </source>
</evidence>
<feature type="region of interest" description="Disordered" evidence="1">
    <location>
        <begin position="346"/>
        <end position="385"/>
    </location>
</feature>
<protein>
    <recommendedName>
        <fullName evidence="4">F-box domain-containing protein</fullName>
    </recommendedName>
</protein>
<dbReference type="OrthoDB" id="3694065at2759"/>
<feature type="compositionally biased region" description="Polar residues" evidence="1">
    <location>
        <begin position="553"/>
        <end position="562"/>
    </location>
</feature>
<proteinExistence type="predicted"/>
<accession>A0A6A5XHV1</accession>
<dbReference type="RefSeq" id="XP_033381157.1">
    <property type="nucleotide sequence ID" value="XM_033534079.1"/>
</dbReference>
<dbReference type="EMBL" id="ML978072">
    <property type="protein sequence ID" value="KAF2012818.1"/>
    <property type="molecule type" value="Genomic_DNA"/>
</dbReference>
<dbReference type="AlphaFoldDB" id="A0A6A5XHV1"/>
<dbReference type="GeneID" id="54291476"/>
<evidence type="ECO:0000256" key="1">
    <source>
        <dbReference type="SAM" id="MobiDB-lite"/>
    </source>
</evidence>
<feature type="region of interest" description="Disordered" evidence="1">
    <location>
        <begin position="109"/>
        <end position="152"/>
    </location>
</feature>